<reference evidence="1" key="2">
    <citation type="submission" date="2022-01" db="EMBL/GenBank/DDBJ databases">
        <authorList>
            <person name="Yamashiro T."/>
            <person name="Shiraishi A."/>
            <person name="Satake H."/>
            <person name="Nakayama K."/>
        </authorList>
    </citation>
    <scope>NUCLEOTIDE SEQUENCE</scope>
</reference>
<protein>
    <submittedName>
        <fullName evidence="1">Uncharacterized protein</fullName>
    </submittedName>
</protein>
<reference evidence="1" key="1">
    <citation type="journal article" date="2022" name="Int. J. Mol. Sci.">
        <title>Draft Genome of Tanacetum Coccineum: Genomic Comparison of Closely Related Tanacetum-Family Plants.</title>
        <authorList>
            <person name="Yamashiro T."/>
            <person name="Shiraishi A."/>
            <person name="Nakayama K."/>
            <person name="Satake H."/>
        </authorList>
    </citation>
    <scope>NUCLEOTIDE SEQUENCE</scope>
</reference>
<gene>
    <name evidence="1" type="ORF">Tco_1016207</name>
</gene>
<organism evidence="1 2">
    <name type="scientific">Tanacetum coccineum</name>
    <dbReference type="NCBI Taxonomy" id="301880"/>
    <lineage>
        <taxon>Eukaryota</taxon>
        <taxon>Viridiplantae</taxon>
        <taxon>Streptophyta</taxon>
        <taxon>Embryophyta</taxon>
        <taxon>Tracheophyta</taxon>
        <taxon>Spermatophyta</taxon>
        <taxon>Magnoliopsida</taxon>
        <taxon>eudicotyledons</taxon>
        <taxon>Gunneridae</taxon>
        <taxon>Pentapetalae</taxon>
        <taxon>asterids</taxon>
        <taxon>campanulids</taxon>
        <taxon>Asterales</taxon>
        <taxon>Asteraceae</taxon>
        <taxon>Asteroideae</taxon>
        <taxon>Anthemideae</taxon>
        <taxon>Anthemidinae</taxon>
        <taxon>Tanacetum</taxon>
    </lineage>
</organism>
<evidence type="ECO:0000313" key="1">
    <source>
        <dbReference type="EMBL" id="GJT64727.1"/>
    </source>
</evidence>
<evidence type="ECO:0000313" key="2">
    <source>
        <dbReference type="Proteomes" id="UP001151760"/>
    </source>
</evidence>
<dbReference type="EMBL" id="BQNB010017571">
    <property type="protein sequence ID" value="GJT64727.1"/>
    <property type="molecule type" value="Genomic_DNA"/>
</dbReference>
<proteinExistence type="predicted"/>
<name>A0ABQ5FN15_9ASTR</name>
<comment type="caution">
    <text evidence="1">The sequence shown here is derived from an EMBL/GenBank/DDBJ whole genome shotgun (WGS) entry which is preliminary data.</text>
</comment>
<accession>A0ABQ5FN15</accession>
<dbReference type="Proteomes" id="UP001151760">
    <property type="component" value="Unassembled WGS sequence"/>
</dbReference>
<sequence>MNYLYETEAELGIELDRPLSEHDLLDKLNDLANKKMMHADDIHDYFRANKRLKSSVLYEDHPAESVLNELVLEIFFRLHQGPGLDDHASYNTLCF</sequence>
<keyword evidence="2" id="KW-1185">Reference proteome</keyword>